<dbReference type="RefSeq" id="WP_398283383.1">
    <property type="nucleotide sequence ID" value="NZ_JBITLV010000006.1"/>
</dbReference>
<keyword evidence="2" id="KW-1185">Reference proteome</keyword>
<organism evidence="1 2">
    <name type="scientific">Spongisporangium articulatum</name>
    <dbReference type="NCBI Taxonomy" id="3362603"/>
    <lineage>
        <taxon>Bacteria</taxon>
        <taxon>Bacillati</taxon>
        <taxon>Actinomycetota</taxon>
        <taxon>Actinomycetes</taxon>
        <taxon>Kineosporiales</taxon>
        <taxon>Kineosporiaceae</taxon>
        <taxon>Spongisporangium</taxon>
    </lineage>
</organism>
<comment type="caution">
    <text evidence="1">The sequence shown here is derived from an EMBL/GenBank/DDBJ whole genome shotgun (WGS) entry which is preliminary data.</text>
</comment>
<protein>
    <submittedName>
        <fullName evidence="1">Uncharacterized protein</fullName>
    </submittedName>
</protein>
<gene>
    <name evidence="1" type="ORF">ACIB24_18520</name>
</gene>
<dbReference type="EMBL" id="JBITLV010000006">
    <property type="protein sequence ID" value="MFI7589061.1"/>
    <property type="molecule type" value="Genomic_DNA"/>
</dbReference>
<proteinExistence type="predicted"/>
<evidence type="ECO:0000313" key="2">
    <source>
        <dbReference type="Proteomes" id="UP001612915"/>
    </source>
</evidence>
<sequence>MTYTPGTDDLYGRLLPFVKHTDDDPRSWAERWTVVLEEVQRRSERMGLDFAISSVWDDLMAERL</sequence>
<name>A0ABW8ARP3_9ACTN</name>
<dbReference type="Proteomes" id="UP001612915">
    <property type="component" value="Unassembled WGS sequence"/>
</dbReference>
<accession>A0ABW8ARP3</accession>
<reference evidence="1 2" key="1">
    <citation type="submission" date="2024-10" db="EMBL/GenBank/DDBJ databases">
        <title>The Natural Products Discovery Center: Release of the First 8490 Sequenced Strains for Exploring Actinobacteria Biosynthetic Diversity.</title>
        <authorList>
            <person name="Kalkreuter E."/>
            <person name="Kautsar S.A."/>
            <person name="Yang D."/>
            <person name="Bader C.D."/>
            <person name="Teijaro C.N."/>
            <person name="Fluegel L."/>
            <person name="Davis C.M."/>
            <person name="Simpson J.R."/>
            <person name="Lauterbach L."/>
            <person name="Steele A.D."/>
            <person name="Gui C."/>
            <person name="Meng S."/>
            <person name="Li G."/>
            <person name="Viehrig K."/>
            <person name="Ye F."/>
            <person name="Su P."/>
            <person name="Kiefer A.F."/>
            <person name="Nichols A."/>
            <person name="Cepeda A.J."/>
            <person name="Yan W."/>
            <person name="Fan B."/>
            <person name="Jiang Y."/>
            <person name="Adhikari A."/>
            <person name="Zheng C.-J."/>
            <person name="Schuster L."/>
            <person name="Cowan T.M."/>
            <person name="Smanski M.J."/>
            <person name="Chevrette M.G."/>
            <person name="De Carvalho L.P.S."/>
            <person name="Shen B."/>
        </authorList>
    </citation>
    <scope>NUCLEOTIDE SEQUENCE [LARGE SCALE GENOMIC DNA]</scope>
    <source>
        <strain evidence="1 2">NPDC049639</strain>
    </source>
</reference>
<evidence type="ECO:0000313" key="1">
    <source>
        <dbReference type="EMBL" id="MFI7589061.1"/>
    </source>
</evidence>